<evidence type="ECO:0000256" key="3">
    <source>
        <dbReference type="PROSITE-ProRule" id="PRU00339"/>
    </source>
</evidence>
<evidence type="ECO:0000313" key="5">
    <source>
        <dbReference type="EMBL" id="ALA58741.1"/>
    </source>
</evidence>
<dbReference type="Proteomes" id="UP000069205">
    <property type="component" value="Chromosome"/>
</dbReference>
<keyword evidence="4" id="KW-0812">Transmembrane</keyword>
<dbReference type="SMART" id="SM00028">
    <property type="entry name" value="TPR"/>
    <property type="match status" value="2"/>
</dbReference>
<evidence type="ECO:0000256" key="2">
    <source>
        <dbReference type="ARBA" id="ARBA00022803"/>
    </source>
</evidence>
<gene>
    <name evidence="5" type="ORF">NITMOv2_2326</name>
</gene>
<keyword evidence="4" id="KW-1133">Transmembrane helix</keyword>
<feature type="repeat" description="TPR" evidence="3">
    <location>
        <begin position="307"/>
        <end position="340"/>
    </location>
</feature>
<accession>A0A0K2GCQ5</accession>
<feature type="transmembrane region" description="Helical" evidence="4">
    <location>
        <begin position="90"/>
        <end position="108"/>
    </location>
</feature>
<evidence type="ECO:0000313" key="6">
    <source>
        <dbReference type="Proteomes" id="UP000069205"/>
    </source>
</evidence>
<organism evidence="5 6">
    <name type="scientific">Nitrospira moscoviensis</name>
    <dbReference type="NCBI Taxonomy" id="42253"/>
    <lineage>
        <taxon>Bacteria</taxon>
        <taxon>Pseudomonadati</taxon>
        <taxon>Nitrospirota</taxon>
        <taxon>Nitrospiria</taxon>
        <taxon>Nitrospirales</taxon>
        <taxon>Nitrospiraceae</taxon>
        <taxon>Nitrospira</taxon>
    </lineage>
</organism>
<dbReference type="PANTHER" id="PTHR44943:SF8">
    <property type="entry name" value="TPR REPEAT-CONTAINING PROTEIN MJ0263"/>
    <property type="match status" value="1"/>
</dbReference>
<dbReference type="PROSITE" id="PS50293">
    <property type="entry name" value="TPR_REGION"/>
    <property type="match status" value="1"/>
</dbReference>
<reference evidence="5 6" key="1">
    <citation type="journal article" date="2015" name="Proc. Natl. Acad. Sci. U.S.A.">
        <title>Expanded metabolic versatility of ubiquitous nitrite-oxidizing bacteria from the genus Nitrospira.</title>
        <authorList>
            <person name="Koch H."/>
            <person name="Lucker S."/>
            <person name="Albertsen M."/>
            <person name="Kitzinger K."/>
            <person name="Herbold C."/>
            <person name="Spieck E."/>
            <person name="Nielsen P.H."/>
            <person name="Wagner M."/>
            <person name="Daims H."/>
        </authorList>
    </citation>
    <scope>NUCLEOTIDE SEQUENCE [LARGE SCALE GENOMIC DNA]</scope>
    <source>
        <strain evidence="5 6">NSP M-1</strain>
    </source>
</reference>
<proteinExistence type="predicted"/>
<dbReference type="Gene3D" id="1.25.40.10">
    <property type="entry name" value="Tetratricopeptide repeat domain"/>
    <property type="match status" value="1"/>
</dbReference>
<dbReference type="EMBL" id="CP011801">
    <property type="protein sequence ID" value="ALA58741.1"/>
    <property type="molecule type" value="Genomic_DNA"/>
</dbReference>
<dbReference type="AlphaFoldDB" id="A0A0K2GCQ5"/>
<dbReference type="PROSITE" id="PS50005">
    <property type="entry name" value="TPR"/>
    <property type="match status" value="1"/>
</dbReference>
<name>A0A0K2GCQ5_NITMO</name>
<dbReference type="RefSeq" id="WP_053379862.1">
    <property type="nucleotide sequence ID" value="NZ_CP011801.1"/>
</dbReference>
<evidence type="ECO:0008006" key="7">
    <source>
        <dbReference type="Google" id="ProtNLM"/>
    </source>
</evidence>
<feature type="transmembrane region" description="Helical" evidence="4">
    <location>
        <begin position="46"/>
        <end position="70"/>
    </location>
</feature>
<keyword evidence="2 3" id="KW-0802">TPR repeat</keyword>
<dbReference type="InterPro" id="IPR051685">
    <property type="entry name" value="Ycf3/AcsC/BcsC/TPR_MFPF"/>
</dbReference>
<dbReference type="KEGG" id="nmv:NITMOv2_2326"/>
<feature type="transmembrane region" description="Helical" evidence="4">
    <location>
        <begin position="20"/>
        <end position="39"/>
    </location>
</feature>
<keyword evidence="4" id="KW-0472">Membrane</keyword>
<keyword evidence="6" id="KW-1185">Reference proteome</keyword>
<keyword evidence="1" id="KW-0677">Repeat</keyword>
<dbReference type="STRING" id="42253.NITMOv2_2326"/>
<dbReference type="SUPFAM" id="SSF48452">
    <property type="entry name" value="TPR-like"/>
    <property type="match status" value="1"/>
</dbReference>
<dbReference type="PANTHER" id="PTHR44943">
    <property type="entry name" value="CELLULOSE SYNTHASE OPERON PROTEIN C"/>
    <property type="match status" value="1"/>
</dbReference>
<dbReference type="Pfam" id="PF00515">
    <property type="entry name" value="TPR_1"/>
    <property type="match status" value="1"/>
</dbReference>
<evidence type="ECO:0000256" key="1">
    <source>
        <dbReference type="ARBA" id="ARBA00022737"/>
    </source>
</evidence>
<dbReference type="InterPro" id="IPR019734">
    <property type="entry name" value="TPR_rpt"/>
</dbReference>
<dbReference type="OrthoDB" id="5477554at2"/>
<protein>
    <recommendedName>
        <fullName evidence="7">Tetratricopeptide repeat protein</fullName>
    </recommendedName>
</protein>
<dbReference type="InterPro" id="IPR011990">
    <property type="entry name" value="TPR-like_helical_dom_sf"/>
</dbReference>
<sequence length="373" mass="43410">MSWLSWLIQLFRNMWGRLTVQYGMGAAACGLGIWMHYQYRLQGSMLFLLLPVVGVILLIYEFILIVNQFATNLPRWDPIRSFLTRTEWSIGLLVRLFVYSSLVLYANGTLDTTPPLHRAAEIDSETWKKTVGLPNACSWVTLRYRDDPDHPMRVLITEREKARLWGAQPVSVKIKRGMFDIPTVTAIEQDWGWYGTEILKRSPTATLVWRAKVEFELKHDRWAEGIESGWRYLRLKPEDWKTAVDIGWLLFQGLRYQDSLPFFQHAVQQYPSYSTMQAYGTALNWAGQSAEAAAVLKKSIPLDPDNWEAYYHLGYVYGDMGQLEEAIRYFEETLKRQPYMLDARAMIAKHREGIAQRDALAKFRKPAIQERTR</sequence>
<evidence type="ECO:0000256" key="4">
    <source>
        <dbReference type="SAM" id="Phobius"/>
    </source>
</evidence>
<dbReference type="PATRIC" id="fig|42253.5.peg.2293"/>